<protein>
    <submittedName>
        <fullName evidence="1">Uncharacterized protein</fullName>
    </submittedName>
</protein>
<accession>A0A0H5QPE7</accession>
<proteinExistence type="predicted"/>
<evidence type="ECO:0000313" key="1">
    <source>
        <dbReference type="EMBL" id="CRZ03457.1"/>
    </source>
</evidence>
<dbReference type="EMBL" id="HACM01003015">
    <property type="protein sequence ID" value="CRZ03457.1"/>
    <property type="molecule type" value="Transcribed_RNA"/>
</dbReference>
<organism evidence="1">
    <name type="scientific">Spongospora subterranea</name>
    <dbReference type="NCBI Taxonomy" id="70186"/>
    <lineage>
        <taxon>Eukaryota</taxon>
        <taxon>Sar</taxon>
        <taxon>Rhizaria</taxon>
        <taxon>Endomyxa</taxon>
        <taxon>Phytomyxea</taxon>
        <taxon>Plasmodiophorida</taxon>
        <taxon>Plasmodiophoridae</taxon>
        <taxon>Spongospora</taxon>
    </lineage>
</organism>
<name>A0A0H5QPE7_9EUKA</name>
<reference evidence="1" key="1">
    <citation type="submission" date="2015-04" db="EMBL/GenBank/DDBJ databases">
        <title>The genome sequence of the plant pathogenic Rhizarian Plasmodiophora brassicae reveals insights in its biotrophic life cycle and the origin of chitin synthesis.</title>
        <authorList>
            <person name="Schwelm A."/>
            <person name="Fogelqvist J."/>
            <person name="Knaust A."/>
            <person name="Julke S."/>
            <person name="Lilja T."/>
            <person name="Dhandapani V."/>
            <person name="Bonilla-Rosso G."/>
            <person name="Karlsson M."/>
            <person name="Shevchenko A."/>
            <person name="Choi S.R."/>
            <person name="Kim H.G."/>
            <person name="Park J.Y."/>
            <person name="Lim Y.P."/>
            <person name="Ludwig-Muller J."/>
            <person name="Dixelius C."/>
        </authorList>
    </citation>
    <scope>NUCLEOTIDE SEQUENCE</scope>
    <source>
        <tissue evidence="1">Potato root galls</tissue>
    </source>
</reference>
<dbReference type="AlphaFoldDB" id="A0A0H5QPE7"/>
<sequence length="269" mass="30597">MIRLCPTRWSGTLAGTSSEGFHGSTIHSISTSGVSLQPMVLFVLVPCIWLVVRCQEEPEMGAVIRLTEAADIWNNDVYDNIILFPMKAPSEDVSIMNIVRILKSPEKFSVLRMPQHLENKIPSLTSFLVMQESRGWLPEVVHVSKFSDKFAEMILEKAIYESRSSDQRNWIFIPIGTDLLTIENHENGRAHIDFLRDAGIKDLLELKEYGEWSVDLMVNLAKNTDVISAALNHYNGNVEHCAMDMLKIEHFMNIWIPTKPVKSWPLAFT</sequence>
<feature type="non-terminal residue" evidence="1">
    <location>
        <position position="269"/>
    </location>
</feature>